<proteinExistence type="inferred from homology"/>
<evidence type="ECO:0000256" key="12">
    <source>
        <dbReference type="ARBA" id="ARBA00023204"/>
    </source>
</evidence>
<dbReference type="GO" id="GO:0060090">
    <property type="term" value="F:molecular adaptor activity"/>
    <property type="evidence" value="ECO:0007669"/>
    <property type="project" value="EnsemblFungi"/>
</dbReference>
<dbReference type="GO" id="GO:0004017">
    <property type="term" value="F:AMP kinase activity"/>
    <property type="evidence" value="ECO:0007669"/>
    <property type="project" value="EnsemblFungi"/>
</dbReference>
<dbReference type="InterPro" id="IPR003701">
    <property type="entry name" value="Mre11"/>
</dbReference>
<reference evidence="19" key="1">
    <citation type="submission" date="2016-05" db="EMBL/GenBank/DDBJ databases">
        <title>Comparative genomics of biotechnologically important yeasts.</title>
        <authorList>
            <consortium name="DOE Joint Genome Institute"/>
            <person name="Riley R."/>
            <person name="Haridas S."/>
            <person name="Wolfe K.H."/>
            <person name="Lopes M.R."/>
            <person name="Hittinger C.T."/>
            <person name="Goker M."/>
            <person name="Salamov A."/>
            <person name="Wisecaver J."/>
            <person name="Long T.M."/>
            <person name="Aerts A.L."/>
            <person name="Barry K."/>
            <person name="Choi C."/>
            <person name="Clum A."/>
            <person name="Coughlan A.Y."/>
            <person name="Deshpande S."/>
            <person name="Douglass A.P."/>
            <person name="Hanson S.J."/>
            <person name="Klenk H.-P."/>
            <person name="Labutti K."/>
            <person name="Lapidus A."/>
            <person name="Lindquist E."/>
            <person name="Lipzen A."/>
            <person name="Meier-Kolthoff J.P."/>
            <person name="Ohm R.A."/>
            <person name="Otillar R.P."/>
            <person name="Pangilinan J."/>
            <person name="Peng Y."/>
            <person name="Rokas A."/>
            <person name="Rosa C.A."/>
            <person name="Scheuner C."/>
            <person name="Sibirny A.A."/>
            <person name="Slot J.C."/>
            <person name="Stielow J.B."/>
            <person name="Sun H."/>
            <person name="Kurtzman C.P."/>
            <person name="Blackwell M."/>
            <person name="Grigoriev I.V."/>
            <person name="Jeffries T.W."/>
        </authorList>
    </citation>
    <scope>NUCLEOTIDE SEQUENCE [LARGE SCALE GENOMIC DNA]</scope>
    <source>
        <strain evidence="19">NRRL Y-12698</strain>
    </source>
</reference>
<evidence type="ECO:0000256" key="8">
    <source>
        <dbReference type="ARBA" id="ARBA00022759"/>
    </source>
</evidence>
<keyword evidence="19" id="KW-1185">Reference proteome</keyword>
<dbReference type="InterPro" id="IPR007281">
    <property type="entry name" value="Mre11_DNA-bd"/>
</dbReference>
<evidence type="ECO:0000256" key="2">
    <source>
        <dbReference type="ARBA" id="ARBA00004123"/>
    </source>
</evidence>
<dbReference type="GO" id="GO:0000727">
    <property type="term" value="P:double-strand break repair via break-induced replication"/>
    <property type="evidence" value="ECO:0007669"/>
    <property type="project" value="EnsemblFungi"/>
</dbReference>
<comment type="cofactor">
    <cofactor evidence="1">
        <name>Mn(2+)</name>
        <dbReference type="ChEBI" id="CHEBI:29035"/>
    </cofactor>
</comment>
<dbReference type="EMBL" id="KV454427">
    <property type="protein sequence ID" value="ODQ81896.1"/>
    <property type="molecule type" value="Genomic_DNA"/>
</dbReference>
<dbReference type="GeneID" id="30148512"/>
<dbReference type="InterPro" id="IPR004843">
    <property type="entry name" value="Calcineurin-like_PHP"/>
</dbReference>
<evidence type="ECO:0000256" key="7">
    <source>
        <dbReference type="ARBA" id="ARBA00022723"/>
    </source>
</evidence>
<evidence type="ECO:0000256" key="14">
    <source>
        <dbReference type="ARBA" id="ARBA00023242"/>
    </source>
</evidence>
<dbReference type="GO" id="GO:0006357">
    <property type="term" value="P:regulation of transcription by RNA polymerase II"/>
    <property type="evidence" value="ECO:0007669"/>
    <property type="project" value="EnsemblFungi"/>
</dbReference>
<dbReference type="InterPro" id="IPR029052">
    <property type="entry name" value="Metallo-depent_PP-like"/>
</dbReference>
<evidence type="ECO:0000256" key="10">
    <source>
        <dbReference type="ARBA" id="ARBA00022801"/>
    </source>
</evidence>
<dbReference type="NCBIfam" id="TIGR00583">
    <property type="entry name" value="mre11"/>
    <property type="match status" value="1"/>
</dbReference>
<keyword evidence="12 16" id="KW-0234">DNA repair</keyword>
<dbReference type="GO" id="GO:0006284">
    <property type="term" value="P:base-excision repair"/>
    <property type="evidence" value="ECO:0007669"/>
    <property type="project" value="EnsemblFungi"/>
</dbReference>
<dbReference type="GO" id="GO:0097552">
    <property type="term" value="P:mitochondrial double-strand break repair via homologous recombination"/>
    <property type="evidence" value="ECO:0007669"/>
    <property type="project" value="EnsemblFungi"/>
</dbReference>
<name>A0A1E3QW45_9ASCO</name>
<dbReference type="CDD" id="cd00840">
    <property type="entry name" value="MPP_Mre11_N"/>
    <property type="match status" value="1"/>
</dbReference>
<accession>A0A1E3QW45</accession>
<evidence type="ECO:0000256" key="16">
    <source>
        <dbReference type="RuleBase" id="RU003447"/>
    </source>
</evidence>
<dbReference type="GO" id="GO:0043047">
    <property type="term" value="F:single-stranded telomeric DNA binding"/>
    <property type="evidence" value="ECO:0007669"/>
    <property type="project" value="EnsemblFungi"/>
</dbReference>
<dbReference type="InterPro" id="IPR038487">
    <property type="entry name" value="Mre11_capping_dom"/>
</dbReference>
<dbReference type="GO" id="GO:0030145">
    <property type="term" value="F:manganese ion binding"/>
    <property type="evidence" value="ECO:0007669"/>
    <property type="project" value="EnsemblFungi"/>
</dbReference>
<keyword evidence="10 16" id="KW-0378">Hydrolase</keyword>
<dbReference type="PANTHER" id="PTHR10139:SF1">
    <property type="entry name" value="DOUBLE-STRAND BREAK REPAIR PROTEIN MRE11"/>
    <property type="match status" value="1"/>
</dbReference>
<feature type="domain" description="Mre11 DNA-binding" evidence="17">
    <location>
        <begin position="293"/>
        <end position="467"/>
    </location>
</feature>
<dbReference type="Pfam" id="PF00149">
    <property type="entry name" value="Metallophos"/>
    <property type="match status" value="1"/>
</dbReference>
<dbReference type="GO" id="GO:0031573">
    <property type="term" value="P:mitotic intra-S DNA damage checkpoint signaling"/>
    <property type="evidence" value="ECO:0007669"/>
    <property type="project" value="EnsemblFungi"/>
</dbReference>
<keyword evidence="14 16" id="KW-0539">Nucleus</keyword>
<evidence type="ECO:0000313" key="18">
    <source>
        <dbReference type="EMBL" id="ODQ81896.1"/>
    </source>
</evidence>
<evidence type="ECO:0000313" key="19">
    <source>
        <dbReference type="Proteomes" id="UP000094336"/>
    </source>
</evidence>
<dbReference type="Gene3D" id="3.30.110.110">
    <property type="entry name" value="Mre11, capping domain"/>
    <property type="match status" value="1"/>
</dbReference>
<evidence type="ECO:0000256" key="6">
    <source>
        <dbReference type="ARBA" id="ARBA00022722"/>
    </source>
</evidence>
<dbReference type="GO" id="GO:0030870">
    <property type="term" value="C:Mre11 complex"/>
    <property type="evidence" value="ECO:0007669"/>
    <property type="project" value="EnsemblFungi"/>
</dbReference>
<dbReference type="Gene3D" id="3.60.21.10">
    <property type="match status" value="1"/>
</dbReference>
<dbReference type="GO" id="GO:0035861">
    <property type="term" value="C:site of double-strand break"/>
    <property type="evidence" value="ECO:0007669"/>
    <property type="project" value="EnsemblFungi"/>
</dbReference>
<evidence type="ECO:0000256" key="3">
    <source>
        <dbReference type="ARBA" id="ARBA00004286"/>
    </source>
</evidence>
<keyword evidence="9 16" id="KW-0227">DNA damage</keyword>
<dbReference type="GO" id="GO:0035753">
    <property type="term" value="P:maintenance of DNA trinucleotide repeats"/>
    <property type="evidence" value="ECO:0007669"/>
    <property type="project" value="EnsemblFungi"/>
</dbReference>
<keyword evidence="11 16" id="KW-0269">Exonuclease</keyword>
<dbReference type="GO" id="GO:0008296">
    <property type="term" value="F:3'-5'-DNA exonuclease activity"/>
    <property type="evidence" value="ECO:0007669"/>
    <property type="project" value="EnsemblFungi"/>
</dbReference>
<dbReference type="OrthoDB" id="30417at2759"/>
<dbReference type="RefSeq" id="XP_018987224.1">
    <property type="nucleotide sequence ID" value="XM_019130659.1"/>
</dbReference>
<dbReference type="PANTHER" id="PTHR10139">
    <property type="entry name" value="DOUBLE-STRAND BREAK REPAIR PROTEIN MRE11"/>
    <property type="match status" value="1"/>
</dbReference>
<organism evidence="18 19">
    <name type="scientific">Babjeviella inositovora NRRL Y-12698</name>
    <dbReference type="NCBI Taxonomy" id="984486"/>
    <lineage>
        <taxon>Eukaryota</taxon>
        <taxon>Fungi</taxon>
        <taxon>Dikarya</taxon>
        <taxon>Ascomycota</taxon>
        <taxon>Saccharomycotina</taxon>
        <taxon>Pichiomycetes</taxon>
        <taxon>Serinales incertae sedis</taxon>
        <taxon>Babjeviella</taxon>
    </lineage>
</organism>
<feature type="non-terminal residue" evidence="18">
    <location>
        <position position="495"/>
    </location>
</feature>
<dbReference type="GO" id="GO:1990918">
    <property type="term" value="P:double-strand break repair involved in meiotic recombination"/>
    <property type="evidence" value="ECO:0007669"/>
    <property type="project" value="EnsemblFungi"/>
</dbReference>
<dbReference type="SMART" id="SM01347">
    <property type="entry name" value="Mre11_DNA_bind"/>
    <property type="match status" value="1"/>
</dbReference>
<dbReference type="GO" id="GO:0006303">
    <property type="term" value="P:double-strand break repair via nonhomologous end joining"/>
    <property type="evidence" value="ECO:0007669"/>
    <property type="project" value="EnsemblFungi"/>
</dbReference>
<dbReference type="Pfam" id="PF04152">
    <property type="entry name" value="Mre11_DNA_bind"/>
    <property type="match status" value="1"/>
</dbReference>
<keyword evidence="5" id="KW-0158">Chromosome</keyword>
<sequence length="495" mass="56249">MPQVKHIEDGPDTIRVLITTDNHVGYNENDTIRGDDSWRTWEEIMNVAKDKEVDMVLQAGDLFHVNKPSKKSMFHVLRAIRLNCLGDKPCELEFFSDPSVVFDNGFEVNYEDPNINVSIPIFSISGNHDDATGDGLLSPMDILSVTGLVNHFGRVLENDKIAVDPLLFQKGSTKLALYGLSNVRDERLFKTFRDQQIKFTRPGVRQDEWFNLMAVHQNHSAHTNTSYLPENFLPKFLDFVVWGHEHECIPYPVPNPEMGFDTLQPGSSVATSLCEGEAIEKCVFILHINNGDYSLESVKLKTIRPFVMRDISLLIFGIPPGPASKLEVSKILTQEIELLIKEAKDQFKDSNPELFEEEDEGTAELIPLPLIRLRVEYSGGYEVENPRRFSNRFVGRVANVNNVVQFYRKKKDTGHLMTGKKSSGYAEPLEDMDEADIRVQDLVNDFLQDADLALLPRDDLNLAVKKFVDTEDRNALKEYIEGQVTKETDILMKID</sequence>
<keyword evidence="13 16" id="KW-0464">Manganese</keyword>
<evidence type="ECO:0000256" key="11">
    <source>
        <dbReference type="ARBA" id="ARBA00022839"/>
    </source>
</evidence>
<dbReference type="InterPro" id="IPR041796">
    <property type="entry name" value="Mre11_N"/>
</dbReference>
<dbReference type="AlphaFoldDB" id="A0A1E3QW45"/>
<dbReference type="GO" id="GO:0010780">
    <property type="term" value="P:meiotic DNA double-strand break formation involved in reciprocal meiotic recombination"/>
    <property type="evidence" value="ECO:0007669"/>
    <property type="project" value="EnsemblFungi"/>
</dbReference>
<evidence type="ECO:0000256" key="4">
    <source>
        <dbReference type="ARBA" id="ARBA00009028"/>
    </source>
</evidence>
<dbReference type="GO" id="GO:0051880">
    <property type="term" value="F:G-quadruplex DNA binding"/>
    <property type="evidence" value="ECO:0007669"/>
    <property type="project" value="EnsemblFungi"/>
</dbReference>
<dbReference type="Proteomes" id="UP000094336">
    <property type="component" value="Unassembled WGS sequence"/>
</dbReference>
<gene>
    <name evidence="18" type="ORF">BABINDRAFT_16947</name>
</gene>
<evidence type="ECO:0000256" key="13">
    <source>
        <dbReference type="ARBA" id="ARBA00023211"/>
    </source>
</evidence>
<evidence type="ECO:0000256" key="1">
    <source>
        <dbReference type="ARBA" id="ARBA00001936"/>
    </source>
</evidence>
<dbReference type="GO" id="GO:0000723">
    <property type="term" value="P:telomere maintenance"/>
    <property type="evidence" value="ECO:0007669"/>
    <property type="project" value="EnsemblFungi"/>
</dbReference>
<comment type="similarity">
    <text evidence="4 16">Belongs to the MRE11/RAD32 family.</text>
</comment>
<dbReference type="GO" id="GO:0140445">
    <property type="term" value="C:chromosome, telomeric repeat region"/>
    <property type="evidence" value="ECO:0007669"/>
    <property type="project" value="EnsemblFungi"/>
</dbReference>
<evidence type="ECO:0000256" key="15">
    <source>
        <dbReference type="ARBA" id="ARBA00023254"/>
    </source>
</evidence>
<evidence type="ECO:0000256" key="9">
    <source>
        <dbReference type="ARBA" id="ARBA00022763"/>
    </source>
</evidence>
<dbReference type="GO" id="GO:0000014">
    <property type="term" value="F:single-stranded DNA endodeoxyribonuclease activity"/>
    <property type="evidence" value="ECO:0007669"/>
    <property type="project" value="TreeGrafter"/>
</dbReference>
<keyword evidence="6 16" id="KW-0540">Nuclease</keyword>
<dbReference type="GO" id="GO:0030437">
    <property type="term" value="P:ascospore formation"/>
    <property type="evidence" value="ECO:0007669"/>
    <property type="project" value="EnsemblFungi"/>
</dbReference>
<dbReference type="GO" id="GO:0003691">
    <property type="term" value="F:double-stranded telomeric DNA binding"/>
    <property type="evidence" value="ECO:0007669"/>
    <property type="project" value="EnsemblFungi"/>
</dbReference>
<comment type="subcellular location">
    <subcellularLocation>
        <location evidence="3">Chromosome</location>
    </subcellularLocation>
    <subcellularLocation>
        <location evidence="2">Nucleus</location>
    </subcellularLocation>
</comment>
<dbReference type="FunFam" id="3.60.21.10:FF:000011">
    <property type="entry name" value="Double-strand break repair protein"/>
    <property type="match status" value="1"/>
</dbReference>
<dbReference type="SUPFAM" id="SSF56300">
    <property type="entry name" value="Metallo-dependent phosphatases"/>
    <property type="match status" value="1"/>
</dbReference>
<keyword evidence="15 16" id="KW-0469">Meiosis</keyword>
<dbReference type="GO" id="GO:0062176">
    <property type="term" value="P:R-loop processing"/>
    <property type="evidence" value="ECO:0007669"/>
    <property type="project" value="EnsemblFungi"/>
</dbReference>
<protein>
    <recommendedName>
        <fullName evidence="17">Mre11 DNA-binding domain-containing protein</fullName>
    </recommendedName>
</protein>
<keyword evidence="7" id="KW-0479">Metal-binding</keyword>
<evidence type="ECO:0000256" key="5">
    <source>
        <dbReference type="ARBA" id="ARBA00022454"/>
    </source>
</evidence>
<evidence type="ECO:0000259" key="17">
    <source>
        <dbReference type="SMART" id="SM01347"/>
    </source>
</evidence>
<dbReference type="GO" id="GO:0010791">
    <property type="term" value="P:DNA double-strand break processing involved in repair via synthesis-dependent strand annealing"/>
    <property type="evidence" value="ECO:0007669"/>
    <property type="project" value="EnsemblFungi"/>
</dbReference>
<dbReference type="STRING" id="984486.A0A1E3QW45"/>
<keyword evidence="8 16" id="KW-0255">Endonuclease</keyword>
<dbReference type="GO" id="GO:0007095">
    <property type="term" value="P:mitotic G2 DNA damage checkpoint signaling"/>
    <property type="evidence" value="ECO:0007669"/>
    <property type="project" value="TreeGrafter"/>
</dbReference>